<dbReference type="InterPro" id="IPR001054">
    <property type="entry name" value="A/G_cyclase"/>
</dbReference>
<name>A0A375Z1V3_MYCSH</name>
<dbReference type="SMART" id="SM00044">
    <property type="entry name" value="CYCc"/>
    <property type="match status" value="1"/>
</dbReference>
<accession>A0A375Z1V3</accession>
<dbReference type="PANTHER" id="PTHR43081">
    <property type="entry name" value="ADENYLATE CYCLASE, TERMINAL-DIFFERENTIATION SPECIFIC-RELATED"/>
    <property type="match status" value="1"/>
</dbReference>
<dbReference type="Gene3D" id="3.30.70.1230">
    <property type="entry name" value="Nucleotide cyclase"/>
    <property type="match status" value="1"/>
</dbReference>
<keyword evidence="4" id="KW-1185">Reference proteome</keyword>
<dbReference type="GO" id="GO:0004016">
    <property type="term" value="F:adenylate cyclase activity"/>
    <property type="evidence" value="ECO:0007669"/>
    <property type="project" value="UniProtKB-ARBA"/>
</dbReference>
<dbReference type="Proteomes" id="UP000252015">
    <property type="component" value="Unassembled WGS sequence"/>
</dbReference>
<dbReference type="Gene3D" id="3.40.50.1820">
    <property type="entry name" value="alpha/beta hydrolase"/>
    <property type="match status" value="1"/>
</dbReference>
<dbReference type="InterPro" id="IPR029058">
    <property type="entry name" value="AB_hydrolase_fold"/>
</dbReference>
<dbReference type="SUPFAM" id="SSF55073">
    <property type="entry name" value="Nucleotide cyclase"/>
    <property type="match status" value="1"/>
</dbReference>
<dbReference type="GO" id="GO:0009190">
    <property type="term" value="P:cyclic nucleotide biosynthetic process"/>
    <property type="evidence" value="ECO:0007669"/>
    <property type="project" value="InterPro"/>
</dbReference>
<evidence type="ECO:0000313" key="3">
    <source>
        <dbReference type="EMBL" id="SRX95128.1"/>
    </source>
</evidence>
<proteinExistence type="inferred from homology"/>
<feature type="domain" description="Guanylate cyclase" evidence="2">
    <location>
        <begin position="297"/>
        <end position="404"/>
    </location>
</feature>
<dbReference type="PROSITE" id="PS50125">
    <property type="entry name" value="GUANYLATE_CYCLASE_2"/>
    <property type="match status" value="1"/>
</dbReference>
<dbReference type="InterPro" id="IPR050697">
    <property type="entry name" value="Adenylyl/Guanylyl_Cyclase_3/4"/>
</dbReference>
<dbReference type="GO" id="GO:0035556">
    <property type="term" value="P:intracellular signal transduction"/>
    <property type="evidence" value="ECO:0007669"/>
    <property type="project" value="InterPro"/>
</dbReference>
<evidence type="ECO:0000259" key="2">
    <source>
        <dbReference type="PROSITE" id="PS50125"/>
    </source>
</evidence>
<dbReference type="PANTHER" id="PTHR43081:SF1">
    <property type="entry name" value="ADENYLATE CYCLASE, TERMINAL-DIFFERENTIATION SPECIFIC"/>
    <property type="match status" value="1"/>
</dbReference>
<dbReference type="SUPFAM" id="SSF53474">
    <property type="entry name" value="alpha/beta-Hydrolases"/>
    <property type="match status" value="1"/>
</dbReference>
<gene>
    <name evidence="3" type="ORF">MSP7336_03392</name>
</gene>
<reference evidence="3 4" key="1">
    <citation type="submission" date="2018-05" db="EMBL/GenBank/DDBJ databases">
        <authorList>
            <consortium name="IHU Genomes"/>
        </authorList>
    </citation>
    <scope>NUCLEOTIDE SEQUENCE [LARGE SCALE GENOMIC DNA]</scope>
    <source>
        <strain evidence="3 4">P7336</strain>
    </source>
</reference>
<comment type="similarity">
    <text evidence="1">Belongs to the adenylyl cyclase class-3 family.</text>
</comment>
<dbReference type="InterPro" id="IPR029787">
    <property type="entry name" value="Nucleotide_cyclase"/>
</dbReference>
<dbReference type="Pfam" id="PF00211">
    <property type="entry name" value="Guanylate_cyc"/>
    <property type="match status" value="1"/>
</dbReference>
<dbReference type="CDD" id="cd07302">
    <property type="entry name" value="CHD"/>
    <property type="match status" value="1"/>
</dbReference>
<dbReference type="AlphaFoldDB" id="A0A375Z1V3"/>
<protein>
    <recommendedName>
        <fullName evidence="2">Guanylate cyclase domain-containing protein</fullName>
    </recommendedName>
</protein>
<evidence type="ECO:0000256" key="1">
    <source>
        <dbReference type="ARBA" id="ARBA00005381"/>
    </source>
</evidence>
<dbReference type="EMBL" id="UEGW01000001">
    <property type="protein sequence ID" value="SRX95128.1"/>
    <property type="molecule type" value="Genomic_DNA"/>
</dbReference>
<organism evidence="3 4">
    <name type="scientific">Mycobacterium shimoidei</name>
    <dbReference type="NCBI Taxonomy" id="29313"/>
    <lineage>
        <taxon>Bacteria</taxon>
        <taxon>Bacillati</taxon>
        <taxon>Actinomycetota</taxon>
        <taxon>Actinomycetes</taxon>
        <taxon>Mycobacteriales</taxon>
        <taxon>Mycobacteriaceae</taxon>
        <taxon>Mycobacterium</taxon>
    </lineage>
</organism>
<evidence type="ECO:0000313" key="4">
    <source>
        <dbReference type="Proteomes" id="UP000252015"/>
    </source>
</evidence>
<sequence>MNAADTHRLTCCSAYTSAVFSETRYAMNGDLRVAYRASSPGERDIVFVPNWFTCCEHLPELPSLQGWVEAMASLGRLIFFDQPGTGASDPVIPGALPTLEQWADSITAVLDDLGSSEAVLLGVNGAVAQAALFAATHPSRTTALVVLEGFTGTHTATSEDVKAATVAAWGTGEIEHTINPDMPWNEEIRAAWARHERLAATPGTVSRVVRLASELDVRSVLPTIRVPTLVLHHAKDPVIPPAGGKDVAARVPGAKYVELPGRNAFHFVEPWRDSFQEIAEFLIGHQADVPDDRVLATVLFTDIVDSTRQAAEMGDRDWHALLDAHDAVVRSQLTRFRGREVNTSGDGFLAMFDGPQRAIRCAMAIRDAVQALGIEVRAGLHTGECEIRGDDIGGIAVHIGARVSALADPNDVLVSSTLRDLVIGSGLEFEDRGNHQLKGVPGEWRLFAVA</sequence>